<dbReference type="AlphaFoldDB" id="A0A7Z0VPC0"/>
<gene>
    <name evidence="1" type="ORF">CODIS_06260</name>
</gene>
<evidence type="ECO:0000313" key="1">
    <source>
        <dbReference type="EMBL" id="ODJ89015.1"/>
    </source>
</evidence>
<reference evidence="1 2" key="1">
    <citation type="submission" date="2016-06" db="EMBL/GenBank/DDBJ databases">
        <title>Genome sequence of endosymbiont of Candidatus Endolucinida thiodiazotropha.</title>
        <authorList>
            <person name="Poehlein A."/>
            <person name="Koenig S."/>
            <person name="Heiden S.E."/>
            <person name="Thuermer A."/>
            <person name="Voget S."/>
            <person name="Daniel R."/>
            <person name="Markert S."/>
            <person name="Gros O."/>
            <person name="Schweder T."/>
        </authorList>
    </citation>
    <scope>NUCLEOTIDE SEQUENCE [LARGE SCALE GENOMIC DNA]</scope>
    <source>
        <strain evidence="1 2">COS</strain>
    </source>
</reference>
<name>A0A7Z0VPC0_9GAMM</name>
<proteinExistence type="predicted"/>
<dbReference type="Proteomes" id="UP000094769">
    <property type="component" value="Unassembled WGS sequence"/>
</dbReference>
<comment type="caution">
    <text evidence="1">The sequence shown here is derived from an EMBL/GenBank/DDBJ whole genome shotgun (WGS) entry which is preliminary data.</text>
</comment>
<dbReference type="EMBL" id="MARB01000003">
    <property type="protein sequence ID" value="ODJ89015.1"/>
    <property type="molecule type" value="Genomic_DNA"/>
</dbReference>
<dbReference type="RefSeq" id="WP_069121256.1">
    <property type="nucleotide sequence ID" value="NZ_MARB01000003.1"/>
</dbReference>
<keyword evidence="2" id="KW-1185">Reference proteome</keyword>
<sequence length="253" mass="28329">MNHVNLPIYFITAGFILASSTGIAGEDIPFDEAELFFELNDTDGDLGIHGKVDGDEWKRLEIEDPNERRMMTLRANGRLKRQGITELFFESAEPTFDELEPAHFFKRFPEGIYEIEGITLDGEERENEVFLSHVIPAAPDNVTVNGMPAAEDCDADLLPVVNAPVTLTWEPVLGSHNELGKEGDVVVRYYEVVVEIDDTDYKSTSIIPGDLTQWTVADPDFFTLSEEGEYKFEILVRAESGNKSAVESCFIVE</sequence>
<accession>A0A7Z0VPC0</accession>
<protein>
    <submittedName>
        <fullName evidence="1">Uncharacterized protein</fullName>
    </submittedName>
</protein>
<organism evidence="1 2">
    <name type="scientific">Candidatus Thiodiazotropha endolucinida</name>
    <dbReference type="NCBI Taxonomy" id="1655433"/>
    <lineage>
        <taxon>Bacteria</taxon>
        <taxon>Pseudomonadati</taxon>
        <taxon>Pseudomonadota</taxon>
        <taxon>Gammaproteobacteria</taxon>
        <taxon>Chromatiales</taxon>
        <taxon>Sedimenticolaceae</taxon>
        <taxon>Candidatus Thiodiazotropha</taxon>
    </lineage>
</organism>
<evidence type="ECO:0000313" key="2">
    <source>
        <dbReference type="Proteomes" id="UP000094769"/>
    </source>
</evidence>
<dbReference type="OrthoDB" id="6398605at2"/>